<feature type="transmembrane region" description="Helical" evidence="6">
    <location>
        <begin position="199"/>
        <end position="221"/>
    </location>
</feature>
<dbReference type="CDD" id="cd15039">
    <property type="entry name" value="7tmB3_Methuselah-like"/>
    <property type="match status" value="1"/>
</dbReference>
<dbReference type="InterPro" id="IPR052808">
    <property type="entry name" value="GPCR_Mth-like"/>
</dbReference>
<dbReference type="SUPFAM" id="SSF81321">
    <property type="entry name" value="Family A G protein-coupled receptor-like"/>
    <property type="match status" value="1"/>
</dbReference>
<dbReference type="InterPro" id="IPR017981">
    <property type="entry name" value="GPCR_2-like_7TM"/>
</dbReference>
<dbReference type="GO" id="GO:0004930">
    <property type="term" value="F:G protein-coupled receptor activity"/>
    <property type="evidence" value="ECO:0007669"/>
    <property type="project" value="InterPro"/>
</dbReference>
<sequence length="537" mass="61177">LNNASLTVRHCKSKCWQDETSPPMKKDKGKNVSGKHPRTTGCIRKCCDLGKSLTTITDPITGRMRVSKCVWTNITFAPKMYSTKSRRPLSNEEAHSLDLHITKAPPRCENGTGTMFLFLSKKKSKLFPGTSSLCYKSLTDGSFYHQDEKGDYSPRTEYCVERVQGTDNEESEEWLEYAGSVTCSHPKKDPGNASQIRKLYGGLLIFSSSFLLVTFIVYVLLWDQHGLHGWTTLGHTSSMFWMYIFLGSSNIMNAVGTMRTTGCVLVAVFAHFFFISTFCWLTLISFDLWYTFRSFAPKSASKRLKRFALYVFFGWGVPAILVVVSLILDNVYKDDDCLPATLPLYGQITCFVNPLGLGEYLYYPIAALLIMNLIFFGVTTWKLYEYKESTRIATLNLENKRQFFKLFLKLFCVMGVTWMFEVISWLHVGYHVTWYYNIIDCVNVCQAIAIFIIYVCKKETILALEKRYPSLKVILDPFIRLFKCRQTGLDSEQMSSLNSSSTRRGTGKTRESVLSKKSLRYSSSTTATDTSRNSNVP</sequence>
<dbReference type="GO" id="GO:0007166">
    <property type="term" value="P:cell surface receptor signaling pathway"/>
    <property type="evidence" value="ECO:0007669"/>
    <property type="project" value="InterPro"/>
</dbReference>
<dbReference type="EMBL" id="CAJVCH010329983">
    <property type="protein sequence ID" value="CAG7786950.1"/>
    <property type="molecule type" value="Genomic_DNA"/>
</dbReference>
<keyword evidence="3 6" id="KW-1133">Transmembrane helix</keyword>
<feature type="transmembrane region" description="Helical" evidence="6">
    <location>
        <begin position="233"/>
        <end position="252"/>
    </location>
</feature>
<feature type="compositionally biased region" description="Polar residues" evidence="5">
    <location>
        <begin position="520"/>
        <end position="537"/>
    </location>
</feature>
<feature type="transmembrane region" description="Helical" evidence="6">
    <location>
        <begin position="307"/>
        <end position="328"/>
    </location>
</feature>
<protein>
    <recommendedName>
        <fullName evidence="7">G-protein coupled receptors family 2 profile 2 domain-containing protein</fullName>
    </recommendedName>
</protein>
<dbReference type="AlphaFoldDB" id="A0A8J2KHV8"/>
<evidence type="ECO:0000256" key="5">
    <source>
        <dbReference type="SAM" id="MobiDB-lite"/>
    </source>
</evidence>
<accession>A0A8J2KHV8</accession>
<evidence type="ECO:0000256" key="4">
    <source>
        <dbReference type="ARBA" id="ARBA00023136"/>
    </source>
</evidence>
<evidence type="ECO:0000256" key="1">
    <source>
        <dbReference type="ARBA" id="ARBA00004141"/>
    </source>
</evidence>
<feature type="transmembrane region" description="Helical" evidence="6">
    <location>
        <begin position="264"/>
        <end position="286"/>
    </location>
</feature>
<keyword evidence="2 6" id="KW-0812">Transmembrane</keyword>
<feature type="non-terminal residue" evidence="8">
    <location>
        <position position="1"/>
    </location>
</feature>
<dbReference type="Proteomes" id="UP000708208">
    <property type="component" value="Unassembled WGS sequence"/>
</dbReference>
<organism evidence="8 9">
    <name type="scientific">Allacma fusca</name>
    <dbReference type="NCBI Taxonomy" id="39272"/>
    <lineage>
        <taxon>Eukaryota</taxon>
        <taxon>Metazoa</taxon>
        <taxon>Ecdysozoa</taxon>
        <taxon>Arthropoda</taxon>
        <taxon>Hexapoda</taxon>
        <taxon>Collembola</taxon>
        <taxon>Symphypleona</taxon>
        <taxon>Sminthuridae</taxon>
        <taxon>Allacma</taxon>
    </lineage>
</organism>
<evidence type="ECO:0000256" key="2">
    <source>
        <dbReference type="ARBA" id="ARBA00022692"/>
    </source>
</evidence>
<dbReference type="GO" id="GO:0016020">
    <property type="term" value="C:membrane"/>
    <property type="evidence" value="ECO:0007669"/>
    <property type="project" value="UniProtKB-SubCell"/>
</dbReference>
<dbReference type="OrthoDB" id="6134459at2759"/>
<dbReference type="Pfam" id="PF00002">
    <property type="entry name" value="7tm_2"/>
    <property type="match status" value="1"/>
</dbReference>
<dbReference type="PANTHER" id="PTHR46953:SF1">
    <property type="entry name" value="G-PROTEIN COUPLED RECEPTOR MTH-LIKE 1-RELATED"/>
    <property type="match status" value="1"/>
</dbReference>
<feature type="region of interest" description="Disordered" evidence="5">
    <location>
        <begin position="493"/>
        <end position="537"/>
    </location>
</feature>
<keyword evidence="9" id="KW-1185">Reference proteome</keyword>
<dbReference type="PROSITE" id="PS50261">
    <property type="entry name" value="G_PROTEIN_RECEP_F2_4"/>
    <property type="match status" value="1"/>
</dbReference>
<feature type="transmembrane region" description="Helical" evidence="6">
    <location>
        <begin position="406"/>
        <end position="428"/>
    </location>
</feature>
<dbReference type="PANTHER" id="PTHR46953">
    <property type="entry name" value="G-PROTEIN COUPLED RECEPTOR MTH-LIKE 1-RELATED"/>
    <property type="match status" value="1"/>
</dbReference>
<dbReference type="InterPro" id="IPR000832">
    <property type="entry name" value="GPCR_2_secretin-like"/>
</dbReference>
<evidence type="ECO:0000256" key="3">
    <source>
        <dbReference type="ARBA" id="ARBA00022989"/>
    </source>
</evidence>
<evidence type="ECO:0000256" key="6">
    <source>
        <dbReference type="SAM" id="Phobius"/>
    </source>
</evidence>
<feature type="transmembrane region" description="Helical" evidence="6">
    <location>
        <begin position="434"/>
        <end position="456"/>
    </location>
</feature>
<proteinExistence type="predicted"/>
<name>A0A8J2KHV8_9HEXA</name>
<evidence type="ECO:0000313" key="9">
    <source>
        <dbReference type="Proteomes" id="UP000708208"/>
    </source>
</evidence>
<evidence type="ECO:0000313" key="8">
    <source>
        <dbReference type="EMBL" id="CAG7786950.1"/>
    </source>
</evidence>
<comment type="subcellular location">
    <subcellularLocation>
        <location evidence="1">Membrane</location>
        <topology evidence="1">Multi-pass membrane protein</topology>
    </subcellularLocation>
</comment>
<reference evidence="8" key="1">
    <citation type="submission" date="2021-06" db="EMBL/GenBank/DDBJ databases">
        <authorList>
            <person name="Hodson N. C."/>
            <person name="Mongue J. A."/>
            <person name="Jaron S. K."/>
        </authorList>
    </citation>
    <scope>NUCLEOTIDE SEQUENCE</scope>
</reference>
<evidence type="ECO:0000259" key="7">
    <source>
        <dbReference type="PROSITE" id="PS50261"/>
    </source>
</evidence>
<comment type="caution">
    <text evidence="8">The sequence shown here is derived from an EMBL/GenBank/DDBJ whole genome shotgun (WGS) entry which is preliminary data.</text>
</comment>
<feature type="domain" description="G-protein coupled receptors family 2 profile 2" evidence="7">
    <location>
        <begin position="196"/>
        <end position="458"/>
    </location>
</feature>
<feature type="transmembrane region" description="Helical" evidence="6">
    <location>
        <begin position="361"/>
        <end position="385"/>
    </location>
</feature>
<gene>
    <name evidence="8" type="ORF">AFUS01_LOCUS25496</name>
</gene>
<keyword evidence="4 6" id="KW-0472">Membrane</keyword>
<feature type="compositionally biased region" description="Polar residues" evidence="5">
    <location>
        <begin position="493"/>
        <end position="504"/>
    </location>
</feature>